<organism evidence="2 3">
    <name type="scientific">Aquimixticola soesokkakensis</name>
    <dbReference type="NCBI Taxonomy" id="1519096"/>
    <lineage>
        <taxon>Bacteria</taxon>
        <taxon>Pseudomonadati</taxon>
        <taxon>Pseudomonadota</taxon>
        <taxon>Alphaproteobacteria</taxon>
        <taxon>Rhodobacterales</taxon>
        <taxon>Paracoccaceae</taxon>
        <taxon>Aquimixticola</taxon>
    </lineage>
</organism>
<dbReference type="PANTHER" id="PTHR30222:SF17">
    <property type="entry name" value="SPERMIDINE_PUTRESCINE-BINDING PERIPLASMIC PROTEIN"/>
    <property type="match status" value="1"/>
</dbReference>
<dbReference type="SUPFAM" id="SSF53850">
    <property type="entry name" value="Periplasmic binding protein-like II"/>
    <property type="match status" value="1"/>
</dbReference>
<sequence>MTDATTTPSYKYKSASAKTGLSRRALLKTGAAAAAASALPAPMLWAQNIKDITITHIGQSYSTIPQIAEKANEDLDFEVVMQTAPDTTTHVNRLLTQPDTVDVTDMPNTNMKYFLGRGVLMPVPVSAYKYWDQTLSLFVDGTYPDGTAASLEGYAPIKSQYWKDESAQEFSLTPTDYLVGVPMYYNADTLGIRPDLIGRPIDSWGELLNPEFAGKVALQDGVSTGIADAAMALEALGEVTYVDKGNMTKAEIDATIEKLIEYKKAGQFRSFWSNFDQSVQLMASGEVELQSMWSPAVTEVRTRGIECTYQGMKEGYRGWYIMMSAMNHLEGLKRDCAIEYMNWVNAGWAGAFISRQGFYNSVPDNAKEFMTADEYGYWYEGKAAQGDILNPFGKVMEKAGATRDGGALWDRMGNIGIWNTLMDEDRYLVRQWQDFLSA</sequence>
<evidence type="ECO:0000313" key="3">
    <source>
        <dbReference type="Proteomes" id="UP000193862"/>
    </source>
</evidence>
<name>A0A1Y5T727_9RHOB</name>
<dbReference type="Gene3D" id="3.40.190.10">
    <property type="entry name" value="Periplasmic binding protein-like II"/>
    <property type="match status" value="1"/>
</dbReference>
<protein>
    <submittedName>
        <fullName evidence="2">Uncharacterized protein</fullName>
    </submittedName>
</protein>
<dbReference type="PANTHER" id="PTHR30222">
    <property type="entry name" value="SPERMIDINE/PUTRESCINE-BINDING PERIPLASMIC PROTEIN"/>
    <property type="match status" value="1"/>
</dbReference>
<dbReference type="Pfam" id="PF13416">
    <property type="entry name" value="SBP_bac_8"/>
    <property type="match status" value="1"/>
</dbReference>
<gene>
    <name evidence="2" type="ORF">AQS8620_02526</name>
</gene>
<dbReference type="Proteomes" id="UP000193862">
    <property type="component" value="Unassembled WGS sequence"/>
</dbReference>
<evidence type="ECO:0000313" key="2">
    <source>
        <dbReference type="EMBL" id="SLN57285.1"/>
    </source>
</evidence>
<dbReference type="EMBL" id="FWFS01000009">
    <property type="protein sequence ID" value="SLN57285.1"/>
    <property type="molecule type" value="Genomic_DNA"/>
</dbReference>
<dbReference type="OrthoDB" id="9812255at2"/>
<proteinExistence type="predicted"/>
<keyword evidence="1" id="KW-0732">Signal</keyword>
<accession>A0A1Y5T727</accession>
<reference evidence="2 3" key="1">
    <citation type="submission" date="2017-03" db="EMBL/GenBank/DDBJ databases">
        <authorList>
            <person name="Afonso C.L."/>
            <person name="Miller P.J."/>
            <person name="Scott M.A."/>
            <person name="Spackman E."/>
            <person name="Goraichik I."/>
            <person name="Dimitrov K.M."/>
            <person name="Suarez D.L."/>
            <person name="Swayne D.E."/>
        </authorList>
    </citation>
    <scope>NUCLEOTIDE SEQUENCE [LARGE SCALE GENOMIC DNA]</scope>
    <source>
        <strain evidence="2 3">CECT 8620</strain>
    </source>
</reference>
<dbReference type="PROSITE" id="PS51318">
    <property type="entry name" value="TAT"/>
    <property type="match status" value="1"/>
</dbReference>
<evidence type="ECO:0000256" key="1">
    <source>
        <dbReference type="ARBA" id="ARBA00022729"/>
    </source>
</evidence>
<keyword evidence="3" id="KW-1185">Reference proteome</keyword>
<dbReference type="InterPro" id="IPR006311">
    <property type="entry name" value="TAT_signal"/>
</dbReference>
<dbReference type="AlphaFoldDB" id="A0A1Y5T727"/>
<dbReference type="RefSeq" id="WP_085837236.1">
    <property type="nucleotide sequence ID" value="NZ_FWFS01000009.1"/>
</dbReference>
<dbReference type="InterPro" id="IPR006059">
    <property type="entry name" value="SBP"/>
</dbReference>